<feature type="domain" description="Mucin binding" evidence="4">
    <location>
        <begin position="199"/>
        <end position="257"/>
    </location>
</feature>
<keyword evidence="1" id="KW-0677">Repeat</keyword>
<feature type="domain" description="Mub B2-like" evidence="5">
    <location>
        <begin position="894"/>
        <end position="989"/>
    </location>
</feature>
<feature type="domain" description="Mub B2-like" evidence="5">
    <location>
        <begin position="703"/>
        <end position="796"/>
    </location>
</feature>
<dbReference type="EMBL" id="AJMV01000131">
    <property type="protein sequence ID" value="EIG23617.1"/>
    <property type="molecule type" value="Genomic_DNA"/>
</dbReference>
<feature type="compositionally biased region" description="Polar residues" evidence="2">
    <location>
        <begin position="1232"/>
        <end position="1246"/>
    </location>
</feature>
<evidence type="ECO:0000259" key="3">
    <source>
        <dbReference type="Pfam" id="PF06458"/>
    </source>
</evidence>
<sequence length="1263" mass="144728">MNHLTQVVTLSVIDIETQKEVERRIIESPSVFNQELETNRWLNKGYSVERIVKEESGTNLSVTIYLRVKEVLVFPNEFKRAGDKVDAKLDLTWPQGVDQKDLNATYERIVSFTYEDGRKVFEPVLDQIKLTRTALVNFVTGEISYLPWKSSTGYMAFPDVSVPALPGYTTDKDLVKGVEVLKLKTEKLESNVVYKRQKQLITIQVVEEETDTILREEEFEGKTGDAIRYPSQDLITRFVAKGYELVHNGLDTTQFIQVDSPRNFQIIMKQRVVDLDQQENFPEVGKAVYPEIKGSLKWPKGTSEEYLHKVVRRSIHYTYEDGSVALPSVEQESHFYRSARVNLVTGKIIYGPWQGETLDFPAVEAPKISGFLAKPRMVPQLSQLSPSRDNRVETIVYTKIIQKIVIEFVEEDDQVLEKIQLVGRSGDPIHFRPDEKIETFASRGYELISSDFPDNGIFGSTDGEVVTYSIRLKARTLLVTADHPQVPGTPVEKSGENGPFWPKGVEEDDLLRKVERQVHFRYEDDSEVAPSKSDYLIFRRSAKVNLVTGKVSYLDWDPAQQVFPAVELPQIDGCSTDRAQIEETTVTPTSAQQEITVYYNKDEKPLRLRIYHDTKGTVLREKVTYSRKTEDLTKELEELLLPLFESGYTLTKRQKKQPYDRKGMEISLRVVPVVETVTADEPHRAFSPVTGYPRLIWPSGLERDQLTKVLKRTIRYVYRGESEPFKEEVQECVLKRVAKVVLATGAVTYGKWQTTTDGFSEVVSPKVDGYQADLEVVPKRTFSFVRSDEVLDVYYWPIAGKVTIEYRTEDHVLETDSLVGALGETINYRLLTFPGYEVVNSTVPKSLRFGTESQMYQVILEPKKLLVDYNHPLPAYQFQIIDGKSIGYPRGLEREDLTYVNQRIIQFLSDTGEVLKDGITQESRVSRKASLNVATLEVEYESWQSDAGFPAVISPLIQGYETTQQLIPELIPEVDGQRQIIRETIYYTPRPFRFYVRVVMGDHLLEELTLIVRAGELPTYSLDQLVDGYQKQGYELVETQVIREEEYERFVDLILKAKEVVISPDMIRNHFAEFDEELAHFLEKIPALRLHQVERSIKRTIRYLSTDRTELAPALINQVIFERQARVNMVTSTVHFEDWMSSYPLFDATVSPLVPGYQTDQEFMTSIEVKSPDVSDIVEEVIYSKADASVVVDSPESSKKMARSKVVSLRKEEKTIENNPQPATVAPEQVIDETSSTPTKQPQETPKLSFWQRFRKRFFGDGE</sequence>
<gene>
    <name evidence="6" type="ORF">HMPREF9971_1329</name>
</gene>
<feature type="domain" description="Mub B2-like" evidence="5">
    <location>
        <begin position="97"/>
        <end position="197"/>
    </location>
</feature>
<protein>
    <submittedName>
        <fullName evidence="6">MucBP domain protein</fullName>
    </submittedName>
</protein>
<evidence type="ECO:0000256" key="2">
    <source>
        <dbReference type="SAM" id="MobiDB-lite"/>
    </source>
</evidence>
<feature type="region of interest" description="Disordered" evidence="2">
    <location>
        <begin position="1211"/>
        <end position="1247"/>
    </location>
</feature>
<dbReference type="Gene3D" id="3.10.20.470">
    <property type="match status" value="2"/>
</dbReference>
<evidence type="ECO:0000259" key="4">
    <source>
        <dbReference type="Pfam" id="PF17965"/>
    </source>
</evidence>
<dbReference type="RefSeq" id="WP_003019033.1">
    <property type="nucleotide sequence ID" value="NZ_AJMV01000131.1"/>
</dbReference>
<feature type="domain" description="Mub B2-like" evidence="5">
    <location>
        <begin position="1093"/>
        <end position="1185"/>
    </location>
</feature>
<organism evidence="6 7">
    <name type="scientific">Streptococcus parasanguinis F0449</name>
    <dbReference type="NCBI Taxonomy" id="1095733"/>
    <lineage>
        <taxon>Bacteria</taxon>
        <taxon>Bacillati</taxon>
        <taxon>Bacillota</taxon>
        <taxon>Bacilli</taxon>
        <taxon>Lactobacillales</taxon>
        <taxon>Streptococcaceae</taxon>
        <taxon>Streptococcus</taxon>
    </lineage>
</organism>
<name>I2NCQ6_STRPA</name>
<dbReference type="Proteomes" id="UP000003357">
    <property type="component" value="Unassembled WGS sequence"/>
</dbReference>
<dbReference type="PATRIC" id="fig|1095733.3.peg.1861"/>
<feature type="domain" description="Mucin binding" evidence="4">
    <location>
        <begin position="402"/>
        <end position="473"/>
    </location>
</feature>
<reference evidence="6 7" key="1">
    <citation type="submission" date="2012-04" db="EMBL/GenBank/DDBJ databases">
        <authorList>
            <person name="Harkins D.M."/>
            <person name="Madupu R."/>
            <person name="Durkin A.S."/>
            <person name="Torralba M."/>
            <person name="Methe B."/>
            <person name="Sutton G.G."/>
            <person name="Nelson K.E."/>
        </authorList>
    </citation>
    <scope>NUCLEOTIDE SEQUENCE [LARGE SCALE GENOMIC DNA]</scope>
    <source>
        <strain evidence="6 7">F0449</strain>
    </source>
</reference>
<dbReference type="Pfam" id="PF17966">
    <property type="entry name" value="Muc_B2"/>
    <property type="match status" value="6"/>
</dbReference>
<dbReference type="Pfam" id="PF17965">
    <property type="entry name" value="MucBP_2"/>
    <property type="match status" value="2"/>
</dbReference>
<evidence type="ECO:0000256" key="1">
    <source>
        <dbReference type="ARBA" id="ARBA00022737"/>
    </source>
</evidence>
<evidence type="ECO:0000259" key="5">
    <source>
        <dbReference type="Pfam" id="PF17966"/>
    </source>
</evidence>
<dbReference type="InterPro" id="IPR041558">
    <property type="entry name" value="MucBP_2"/>
</dbReference>
<dbReference type="AlphaFoldDB" id="I2NCQ6"/>
<dbReference type="Gene3D" id="2.60.40.4300">
    <property type="match status" value="6"/>
</dbReference>
<accession>I2NCQ6</accession>
<evidence type="ECO:0000313" key="7">
    <source>
        <dbReference type="Proteomes" id="UP000003357"/>
    </source>
</evidence>
<feature type="domain" description="Mub B2-like" evidence="5">
    <location>
        <begin position="506"/>
        <end position="602"/>
    </location>
</feature>
<dbReference type="Pfam" id="PF06458">
    <property type="entry name" value="MucBP"/>
    <property type="match status" value="1"/>
</dbReference>
<dbReference type="InterPro" id="IPR009459">
    <property type="entry name" value="MucBP_dom"/>
</dbReference>
<feature type="domain" description="MucBP" evidence="3">
    <location>
        <begin position="801"/>
        <end position="854"/>
    </location>
</feature>
<comment type="caution">
    <text evidence="6">The sequence shown here is derived from an EMBL/GenBank/DDBJ whole genome shotgun (WGS) entry which is preliminary data.</text>
</comment>
<evidence type="ECO:0000313" key="6">
    <source>
        <dbReference type="EMBL" id="EIG23617.1"/>
    </source>
</evidence>
<proteinExistence type="predicted"/>
<dbReference type="InterPro" id="IPR041495">
    <property type="entry name" value="Mub_B2"/>
</dbReference>
<feature type="domain" description="Mub B2-like" evidence="5">
    <location>
        <begin position="303"/>
        <end position="399"/>
    </location>
</feature>